<keyword evidence="5" id="KW-0418">Kinase</keyword>
<dbReference type="GO" id="GO:0004673">
    <property type="term" value="F:protein histidine kinase activity"/>
    <property type="evidence" value="ECO:0007669"/>
    <property type="project" value="UniProtKB-EC"/>
</dbReference>
<comment type="catalytic activity">
    <reaction evidence="1">
        <text>ATP + protein L-histidine = ADP + protein N-phospho-L-histidine.</text>
        <dbReference type="EC" id="2.7.13.3"/>
    </reaction>
</comment>
<sequence length="692" mass="79063">MIYFFYIINIAFLSSGLFKFRKKYLDKRFSFSLIRTLISLPCLAGQYLFFVYYGSVELAGPVIFSESVFALIWIDTAYWLKKTVFQDDVPENRYCIICEIFLILVISWIGICSYFKCSSSLYASCVIFPRGPVFFISNLIILISAAFMAWQMENFWRSLSPKQRWEYKFLAAGAYLICAAFAWAVSYRFTYHQMPFDYFILISGLLIFAWLLMMYAVIKHRLLNRKIYVSRKIVYAFVAPLVLGLYLIIIGLIAFIMQLLNLPFPVVLRWLLAAAGIVAVGLVTVSGKVRHSVRYFISTNFYINKYEYRDEWLDFSRLLQDALTEMEIVHALHEVMAKSLYTNIILIWLGDEEKGYELVSHKGIIIDGKDEYRIAEHHPLFFYLKKNYYYAESERKILELFEFYNEKIFSQNNIVLFVPLSIGDQMAGILGLGPEFTGGKYGQDDFDLLSAIGTQAASALLAARMAKKNSELRQQEAWDVMSAFILHDIKNAASMLSLLRQNAQDHIHKPEFQADMLDTVDDALKRMNKVKNQLSVLKREIVPIYQDIDLCKILRNGIRKLEKRLQGLQIGFSCPESLTIKTDPELLMRIMENILLNALEAGASLINIKVADTQKNQVSIIITDNGPGLDPALLPDKIFAPFKTTKPSGSGIGLWQVKRLVTILGGYLTAENSSLEKGARFIIKLPLNPGAG</sequence>
<feature type="transmembrane region" description="Helical" evidence="3">
    <location>
        <begin position="233"/>
        <end position="260"/>
    </location>
</feature>
<dbReference type="PANTHER" id="PTHR43065">
    <property type="entry name" value="SENSOR HISTIDINE KINASE"/>
    <property type="match status" value="1"/>
</dbReference>
<dbReference type="Pfam" id="PF02518">
    <property type="entry name" value="HATPase_c"/>
    <property type="match status" value="1"/>
</dbReference>
<dbReference type="InterPro" id="IPR003594">
    <property type="entry name" value="HATPase_dom"/>
</dbReference>
<evidence type="ECO:0000256" key="2">
    <source>
        <dbReference type="ARBA" id="ARBA00012438"/>
    </source>
</evidence>
<dbReference type="SUPFAM" id="SSF55781">
    <property type="entry name" value="GAF domain-like"/>
    <property type="match status" value="1"/>
</dbReference>
<dbReference type="SUPFAM" id="SSF55874">
    <property type="entry name" value="ATPase domain of HSP90 chaperone/DNA topoisomerase II/histidine kinase"/>
    <property type="match status" value="1"/>
</dbReference>
<feature type="domain" description="Histidine kinase" evidence="4">
    <location>
        <begin position="484"/>
        <end position="689"/>
    </location>
</feature>
<dbReference type="InterPro" id="IPR004358">
    <property type="entry name" value="Sig_transdc_His_kin-like_C"/>
</dbReference>
<evidence type="ECO:0000256" key="1">
    <source>
        <dbReference type="ARBA" id="ARBA00000085"/>
    </source>
</evidence>
<feature type="transmembrane region" description="Helical" evidence="3">
    <location>
        <begin position="59"/>
        <end position="80"/>
    </location>
</feature>
<feature type="transmembrane region" description="Helical" evidence="3">
    <location>
        <begin position="92"/>
        <end position="111"/>
    </location>
</feature>
<dbReference type="PROSITE" id="PS50109">
    <property type="entry name" value="HIS_KIN"/>
    <property type="match status" value="1"/>
</dbReference>
<dbReference type="InterPro" id="IPR005467">
    <property type="entry name" value="His_kinase_dom"/>
</dbReference>
<keyword evidence="6" id="KW-1185">Reference proteome</keyword>
<dbReference type="InterPro" id="IPR014265">
    <property type="entry name" value="XrtA/PrsK"/>
</dbReference>
<proteinExistence type="predicted"/>
<feature type="transmembrane region" description="Helical" evidence="3">
    <location>
        <begin position="33"/>
        <end position="53"/>
    </location>
</feature>
<feature type="transmembrane region" description="Helical" evidence="3">
    <location>
        <begin position="6"/>
        <end position="21"/>
    </location>
</feature>
<feature type="transmembrane region" description="Helical" evidence="3">
    <location>
        <begin position="131"/>
        <end position="149"/>
    </location>
</feature>
<protein>
    <recommendedName>
        <fullName evidence="2">histidine kinase</fullName>
        <ecNumber evidence="2">2.7.13.3</ecNumber>
    </recommendedName>
</protein>
<dbReference type="KEGG" id="dli:dnl_34510"/>
<name>A0A975B8U9_9BACT</name>
<dbReference type="Proteomes" id="UP000663720">
    <property type="component" value="Chromosome"/>
</dbReference>
<feature type="transmembrane region" description="Helical" evidence="3">
    <location>
        <begin position="198"/>
        <end position="218"/>
    </location>
</feature>
<feature type="transmembrane region" description="Helical" evidence="3">
    <location>
        <begin position="169"/>
        <end position="186"/>
    </location>
</feature>
<evidence type="ECO:0000313" key="5">
    <source>
        <dbReference type="EMBL" id="QTA81124.1"/>
    </source>
</evidence>
<dbReference type="PRINTS" id="PR00344">
    <property type="entry name" value="BCTRLSENSOR"/>
</dbReference>
<dbReference type="EMBL" id="CP061799">
    <property type="protein sequence ID" value="QTA81124.1"/>
    <property type="molecule type" value="Genomic_DNA"/>
</dbReference>
<dbReference type="AlphaFoldDB" id="A0A975B8U9"/>
<keyword evidence="5" id="KW-0808">Transferase</keyword>
<keyword evidence="3" id="KW-0812">Transmembrane</keyword>
<gene>
    <name evidence="5" type="primary">prsK</name>
    <name evidence="5" type="ORF">dnl_34510</name>
</gene>
<dbReference type="SMART" id="SM00387">
    <property type="entry name" value="HATPase_c"/>
    <property type="match status" value="1"/>
</dbReference>
<dbReference type="InterPro" id="IPR029016">
    <property type="entry name" value="GAF-like_dom_sf"/>
</dbReference>
<accession>A0A975B8U9</accession>
<dbReference type="EC" id="2.7.13.3" evidence="2"/>
<keyword evidence="3" id="KW-1133">Transmembrane helix</keyword>
<dbReference type="InterPro" id="IPR036890">
    <property type="entry name" value="HATPase_C_sf"/>
</dbReference>
<reference evidence="5" key="1">
    <citation type="journal article" date="2021" name="Microb. Physiol.">
        <title>Proteogenomic Insights into the Physiology of Marine, Sulfate-Reducing, Filamentous Desulfonema limicola and Desulfonema magnum.</title>
        <authorList>
            <person name="Schnaars V."/>
            <person name="Wohlbrand L."/>
            <person name="Scheve S."/>
            <person name="Hinrichs C."/>
            <person name="Reinhardt R."/>
            <person name="Rabus R."/>
        </authorList>
    </citation>
    <scope>NUCLEOTIDE SEQUENCE</scope>
    <source>
        <strain evidence="5">5ac10</strain>
    </source>
</reference>
<evidence type="ECO:0000256" key="3">
    <source>
        <dbReference type="SAM" id="Phobius"/>
    </source>
</evidence>
<dbReference type="Gene3D" id="3.30.450.40">
    <property type="match status" value="1"/>
</dbReference>
<dbReference type="NCBIfam" id="TIGR02916">
    <property type="entry name" value="PEP_his_kin"/>
    <property type="match status" value="1"/>
</dbReference>
<keyword evidence="3" id="KW-0472">Membrane</keyword>
<evidence type="ECO:0000313" key="6">
    <source>
        <dbReference type="Proteomes" id="UP000663720"/>
    </source>
</evidence>
<evidence type="ECO:0000259" key="4">
    <source>
        <dbReference type="PROSITE" id="PS50109"/>
    </source>
</evidence>
<dbReference type="Gene3D" id="3.30.565.10">
    <property type="entry name" value="Histidine kinase-like ATPase, C-terminal domain"/>
    <property type="match status" value="1"/>
</dbReference>
<organism evidence="5 6">
    <name type="scientific">Desulfonema limicola</name>
    <dbReference type="NCBI Taxonomy" id="45656"/>
    <lineage>
        <taxon>Bacteria</taxon>
        <taxon>Pseudomonadati</taxon>
        <taxon>Thermodesulfobacteriota</taxon>
        <taxon>Desulfobacteria</taxon>
        <taxon>Desulfobacterales</taxon>
        <taxon>Desulfococcaceae</taxon>
        <taxon>Desulfonema</taxon>
    </lineage>
</organism>
<feature type="transmembrane region" description="Helical" evidence="3">
    <location>
        <begin position="266"/>
        <end position="285"/>
    </location>
</feature>